<accession>A0A9P4IBB9</accession>
<comment type="caution">
    <text evidence="10">The sequence shown here is derived from an EMBL/GenBank/DDBJ whole genome shotgun (WGS) entry which is preliminary data.</text>
</comment>
<comment type="similarity">
    <text evidence="2 7">Belongs to the Mediator complex subunit 1 family.</text>
</comment>
<dbReference type="Pfam" id="PF10744">
    <property type="entry name" value="Med1"/>
    <property type="match status" value="1"/>
</dbReference>
<organism evidence="10 11">
    <name type="scientific">Rhizodiscina lignyota</name>
    <dbReference type="NCBI Taxonomy" id="1504668"/>
    <lineage>
        <taxon>Eukaryota</taxon>
        <taxon>Fungi</taxon>
        <taxon>Dikarya</taxon>
        <taxon>Ascomycota</taxon>
        <taxon>Pezizomycotina</taxon>
        <taxon>Dothideomycetes</taxon>
        <taxon>Pleosporomycetidae</taxon>
        <taxon>Aulographales</taxon>
        <taxon>Rhizodiscinaceae</taxon>
        <taxon>Rhizodiscina</taxon>
    </lineage>
</organism>
<gene>
    <name evidence="10" type="ORF">NA57DRAFT_58481</name>
</gene>
<feature type="region of interest" description="Disordered" evidence="8">
    <location>
        <begin position="366"/>
        <end position="392"/>
    </location>
</feature>
<protein>
    <recommendedName>
        <fullName evidence="7">Mediator of RNA polymerase II transcription subunit 1</fullName>
    </recommendedName>
    <alternativeName>
        <fullName evidence="7">Mediator complex subunit 1</fullName>
    </alternativeName>
</protein>
<evidence type="ECO:0000259" key="9">
    <source>
        <dbReference type="Pfam" id="PF10744"/>
    </source>
</evidence>
<dbReference type="InterPro" id="IPR019680">
    <property type="entry name" value="Mediator_Med1"/>
</dbReference>
<evidence type="ECO:0000256" key="8">
    <source>
        <dbReference type="SAM" id="MobiDB-lite"/>
    </source>
</evidence>
<feature type="domain" description="Mediator complex subunit Med1" evidence="9">
    <location>
        <begin position="166"/>
        <end position="610"/>
    </location>
</feature>
<dbReference type="PANTHER" id="PTHR35041:SF4">
    <property type="entry name" value="MEDIATOR OF RNA POLYMERASE II TRANSCRIPTION SUBUNIT 1"/>
    <property type="match status" value="1"/>
</dbReference>
<dbReference type="OrthoDB" id="5310959at2759"/>
<dbReference type="GO" id="GO:0045944">
    <property type="term" value="P:positive regulation of transcription by RNA polymerase II"/>
    <property type="evidence" value="ECO:0007669"/>
    <property type="project" value="UniProtKB-ARBA"/>
</dbReference>
<feature type="region of interest" description="Disordered" evidence="8">
    <location>
        <begin position="1"/>
        <end position="93"/>
    </location>
</feature>
<evidence type="ECO:0000256" key="3">
    <source>
        <dbReference type="ARBA" id="ARBA00023015"/>
    </source>
</evidence>
<keyword evidence="5 7" id="KW-0804">Transcription</keyword>
<name>A0A9P4IBB9_9PEZI</name>
<feature type="compositionally biased region" description="Polar residues" evidence="8">
    <location>
        <begin position="18"/>
        <end position="33"/>
    </location>
</feature>
<dbReference type="EMBL" id="ML978129">
    <property type="protein sequence ID" value="KAF2096577.1"/>
    <property type="molecule type" value="Genomic_DNA"/>
</dbReference>
<feature type="compositionally biased region" description="Polar residues" evidence="8">
    <location>
        <begin position="764"/>
        <end position="775"/>
    </location>
</feature>
<feature type="compositionally biased region" description="Polar residues" evidence="8">
    <location>
        <begin position="1"/>
        <end position="10"/>
    </location>
</feature>
<keyword evidence="11" id="KW-1185">Reference proteome</keyword>
<feature type="compositionally biased region" description="Basic and acidic residues" evidence="8">
    <location>
        <begin position="777"/>
        <end position="792"/>
    </location>
</feature>
<evidence type="ECO:0000256" key="6">
    <source>
        <dbReference type="ARBA" id="ARBA00023242"/>
    </source>
</evidence>
<dbReference type="Proteomes" id="UP000799772">
    <property type="component" value="Unassembled WGS sequence"/>
</dbReference>
<reference evidence="10" key="1">
    <citation type="journal article" date="2020" name="Stud. Mycol.">
        <title>101 Dothideomycetes genomes: a test case for predicting lifestyles and emergence of pathogens.</title>
        <authorList>
            <person name="Haridas S."/>
            <person name="Albert R."/>
            <person name="Binder M."/>
            <person name="Bloem J."/>
            <person name="Labutti K."/>
            <person name="Salamov A."/>
            <person name="Andreopoulos B."/>
            <person name="Baker S."/>
            <person name="Barry K."/>
            <person name="Bills G."/>
            <person name="Bluhm B."/>
            <person name="Cannon C."/>
            <person name="Castanera R."/>
            <person name="Culley D."/>
            <person name="Daum C."/>
            <person name="Ezra D."/>
            <person name="Gonzalez J."/>
            <person name="Henrissat B."/>
            <person name="Kuo A."/>
            <person name="Liang C."/>
            <person name="Lipzen A."/>
            <person name="Lutzoni F."/>
            <person name="Magnuson J."/>
            <person name="Mondo S."/>
            <person name="Nolan M."/>
            <person name="Ohm R."/>
            <person name="Pangilinan J."/>
            <person name="Park H.-J."/>
            <person name="Ramirez L."/>
            <person name="Alfaro M."/>
            <person name="Sun H."/>
            <person name="Tritt A."/>
            <person name="Yoshinaga Y."/>
            <person name="Zwiers L.-H."/>
            <person name="Turgeon B."/>
            <person name="Goodwin S."/>
            <person name="Spatafora J."/>
            <person name="Crous P."/>
            <person name="Grigoriev I."/>
        </authorList>
    </citation>
    <scope>NUCLEOTIDE SEQUENCE</scope>
    <source>
        <strain evidence="10">CBS 133067</strain>
    </source>
</reference>
<feature type="compositionally biased region" description="Low complexity" evidence="8">
    <location>
        <begin position="34"/>
        <end position="45"/>
    </location>
</feature>
<keyword evidence="6 7" id="KW-0539">Nucleus</keyword>
<feature type="compositionally biased region" description="Pro residues" evidence="8">
    <location>
        <begin position="665"/>
        <end position="678"/>
    </location>
</feature>
<dbReference type="GO" id="GO:0016592">
    <property type="term" value="C:mediator complex"/>
    <property type="evidence" value="ECO:0007669"/>
    <property type="project" value="InterPro"/>
</dbReference>
<feature type="compositionally biased region" description="Gly residues" evidence="8">
    <location>
        <begin position="82"/>
        <end position="93"/>
    </location>
</feature>
<feature type="region of interest" description="Disordered" evidence="8">
    <location>
        <begin position="756"/>
        <end position="794"/>
    </location>
</feature>
<evidence type="ECO:0000256" key="2">
    <source>
        <dbReference type="ARBA" id="ARBA00006210"/>
    </source>
</evidence>
<proteinExistence type="inferred from homology"/>
<dbReference type="GO" id="GO:0003712">
    <property type="term" value="F:transcription coregulator activity"/>
    <property type="evidence" value="ECO:0007669"/>
    <property type="project" value="InterPro"/>
</dbReference>
<dbReference type="AlphaFoldDB" id="A0A9P4IBB9"/>
<feature type="region of interest" description="Disordered" evidence="8">
    <location>
        <begin position="659"/>
        <end position="706"/>
    </location>
</feature>
<comment type="subcellular location">
    <subcellularLocation>
        <location evidence="1 7">Nucleus</location>
    </subcellularLocation>
</comment>
<evidence type="ECO:0000256" key="5">
    <source>
        <dbReference type="ARBA" id="ARBA00023163"/>
    </source>
</evidence>
<evidence type="ECO:0000256" key="1">
    <source>
        <dbReference type="ARBA" id="ARBA00004123"/>
    </source>
</evidence>
<sequence length="840" mass="89990">MATPTPSGTHGSKHPLTAHSTATPPSVSHLPNFSSPAPRSVPSPATHRNQAGKSPFNTSSHAPNSVGSTATAGAQNHPTGSSGKGSQGVAGGLLGSSPAGMNIDSPAALAMGLGQMGGVEMGLGMSMSGISQMGFGNLGMGMEIGGSRGVQGRAMDDEERRKRLEQVIAMVGSRPGRVSEESLERLGRRLGLDTQCDPPLGQGKGANWNGVRQLAIAGQTFVVDISSRSDSVENVSITWGADPTKVDESASKLLMESITPPPGGSSITYTLDKFEKNLERLARLDKLEGASFNCYEAITGVYESLKRLYEHEKKTALALIGEGANRREERAERETMCKKSGIPRLNAHGRIGVSLEYWMDGRFQFKSPSTDQGNTMDVDKPSSSSEHEDDGDGQVYSLVIDCESHPATLYTPIRTSTAWISEAVEKLSDDPHGLFGQQAEIDWQEPPSSYLNNPHEDAPQQPDPMNLQDLGMGKLPNIRFVARLDPPLPMPVQMWNSILHAVGVQPDLQSLRHHSYDGLVLRAESLEELAEARDIASQMERQVYSKRDILVPATNSKEEFERIHSSTLIAKAEFGKVLEEIPFSHPRDIVNILGVLRQYAFLNSLLKRSFAASNPSLTHGMTNGTSNGDLNGDTDKKLPSLPVDVLLTTATATSTSPQLVITFPRPIPPAPTPAPRSPVPSESKTLPSNTKRLVPYSSSTAASDADGDITLDDILDAEGASADPSFGAKDVEAEATVLSLTIEISAHNADVSIVEQNAVPPPTSAVTTNEKSSGSDGAEKQEGTETGVKQEGEDVMEGISKDMANQQEETKRLEKVQRFAKALEVCGDIDVWVEWIAKQS</sequence>
<comment type="function">
    <text evidence="7">Component of the Mediator complex, a coactivator involved in the regulated transcription of nearly all RNA polymerase II-dependent genes. Mediator functions as a bridge to convey information from gene-specific regulatory proteins to the basal RNA polymerase II transcription machinery. Mediator is recruited to promoters by direct interactions with regulatory proteins and serves as a scaffold for the assembly of a functional preinitiation complex with RNA polymerase II and the general transcription factors.</text>
</comment>
<keyword evidence="3 7" id="KW-0805">Transcription regulation</keyword>
<evidence type="ECO:0000256" key="4">
    <source>
        <dbReference type="ARBA" id="ARBA00023159"/>
    </source>
</evidence>
<dbReference type="PANTHER" id="PTHR35041">
    <property type="entry name" value="MEDIATOR OF RNA POLYMERASE II TRANSCRIPTION SUBUNIT 1"/>
    <property type="match status" value="1"/>
</dbReference>
<evidence type="ECO:0000313" key="10">
    <source>
        <dbReference type="EMBL" id="KAF2096577.1"/>
    </source>
</evidence>
<feature type="compositionally biased region" description="Polar residues" evidence="8">
    <location>
        <begin position="682"/>
        <end position="691"/>
    </location>
</feature>
<feature type="compositionally biased region" description="Polar residues" evidence="8">
    <location>
        <begin position="46"/>
        <end position="81"/>
    </location>
</feature>
<feature type="compositionally biased region" description="Polar residues" evidence="8">
    <location>
        <begin position="366"/>
        <end position="375"/>
    </location>
</feature>
<keyword evidence="4 7" id="KW-0010">Activator</keyword>
<evidence type="ECO:0000256" key="7">
    <source>
        <dbReference type="RuleBase" id="RU364059"/>
    </source>
</evidence>
<evidence type="ECO:0000313" key="11">
    <source>
        <dbReference type="Proteomes" id="UP000799772"/>
    </source>
</evidence>